<organism evidence="2 3">
    <name type="scientific">Candidatus Gottesmanbacteria bacterium CG1_02_37_22</name>
    <dbReference type="NCBI Taxonomy" id="1805209"/>
    <lineage>
        <taxon>Bacteria</taxon>
        <taxon>Candidatus Gottesmaniibacteriota</taxon>
    </lineage>
</organism>
<dbReference type="STRING" id="1805209.AUJ73_04295"/>
<comment type="caution">
    <text evidence="2">The sequence shown here is derived from an EMBL/GenBank/DDBJ whole genome shotgun (WGS) entry which is preliminary data.</text>
</comment>
<name>A0A1J4TMR7_9BACT</name>
<proteinExistence type="predicted"/>
<protein>
    <recommendedName>
        <fullName evidence="4">DUF2130 domain-containing protein</fullName>
    </recommendedName>
</protein>
<keyword evidence="1" id="KW-0175">Coiled coil</keyword>
<evidence type="ECO:0000256" key="1">
    <source>
        <dbReference type="SAM" id="Coils"/>
    </source>
</evidence>
<dbReference type="Pfam" id="PF09903">
    <property type="entry name" value="DUF2130"/>
    <property type="match status" value="1"/>
</dbReference>
<dbReference type="EMBL" id="MNUY01000068">
    <property type="protein sequence ID" value="OIO13098.1"/>
    <property type="molecule type" value="Genomic_DNA"/>
</dbReference>
<sequence>MNDQIICPNCKKAIPLSDALSHQIQEKYQRFYKQRLSEEVAKKELILKEQLTKKIREDMDMELKDRKNELEELRGQNSKMQEQLLEFNKMIRHLKLENERRQIELEKKLTEEQDKIREEEKSRLSEEYKLRLLEKDKKITDAWKLVEEYKRKLEQGSQQLQGEIYELELENILKREFPLDEIKPVPKGVKGADVLQIVRNSYGRSCGIIIWESKRTKTWSPEWITKLKEDQRGMKAEIAVIISQILPEGIKDIGLEKGVWVGSFDSIISLSLLLRAALIEVAAVKLSNINRQSKMEVLYNYFSGIEFKQRLEAVIEAFNTVQEDIEKEKRWFTSKWAKQEKSIRNVFDNISGMYGDLQSVMGKSLPEVKGLDLLPTTMQEEIEV</sequence>
<gene>
    <name evidence="2" type="ORF">AUJ73_04295</name>
</gene>
<accession>A0A1J4TMR7</accession>
<evidence type="ECO:0000313" key="3">
    <source>
        <dbReference type="Proteomes" id="UP000183120"/>
    </source>
</evidence>
<reference evidence="2 3" key="1">
    <citation type="journal article" date="2016" name="Environ. Microbiol.">
        <title>Genomic resolution of a cold subsurface aquifer community provides metabolic insights for novel microbes adapted to high CO concentrations.</title>
        <authorList>
            <person name="Probst A.J."/>
            <person name="Castelle C.J."/>
            <person name="Singh A."/>
            <person name="Brown C.T."/>
            <person name="Anantharaman K."/>
            <person name="Sharon I."/>
            <person name="Hug L.A."/>
            <person name="Burstein D."/>
            <person name="Emerson J.B."/>
            <person name="Thomas B.C."/>
            <person name="Banfield J.F."/>
        </authorList>
    </citation>
    <scope>NUCLEOTIDE SEQUENCE [LARGE SCALE GENOMIC DNA]</scope>
    <source>
        <strain evidence="2">CG1_02_37_22</strain>
    </source>
</reference>
<dbReference type="AlphaFoldDB" id="A0A1J4TMR7"/>
<dbReference type="InterPro" id="IPR019219">
    <property type="entry name" value="DUF2130"/>
</dbReference>
<evidence type="ECO:0008006" key="4">
    <source>
        <dbReference type="Google" id="ProtNLM"/>
    </source>
</evidence>
<evidence type="ECO:0000313" key="2">
    <source>
        <dbReference type="EMBL" id="OIO13098.1"/>
    </source>
</evidence>
<feature type="coiled-coil region" evidence="1">
    <location>
        <begin position="56"/>
        <end position="122"/>
    </location>
</feature>
<dbReference type="Proteomes" id="UP000183120">
    <property type="component" value="Unassembled WGS sequence"/>
</dbReference>